<accession>A0A9R1BUU3</accession>
<feature type="coiled-coil region" evidence="1">
    <location>
        <begin position="473"/>
        <end position="500"/>
    </location>
</feature>
<feature type="region of interest" description="Disordered" evidence="2">
    <location>
        <begin position="530"/>
        <end position="612"/>
    </location>
</feature>
<name>A0A9R1BUU3_TRITD</name>
<dbReference type="PANTHER" id="PTHR35116">
    <property type="entry name" value="HELICASE PROTEIN MOM1"/>
    <property type="match status" value="1"/>
</dbReference>
<reference evidence="3 4" key="1">
    <citation type="submission" date="2017-09" db="EMBL/GenBank/DDBJ databases">
        <authorList>
            <consortium name="International Durum Wheat Genome Sequencing Consortium (IDWGSC)"/>
            <person name="Milanesi L."/>
        </authorList>
    </citation>
    <scope>NUCLEOTIDE SEQUENCE [LARGE SCALE GENOMIC DNA]</scope>
    <source>
        <strain evidence="4">cv. Svevo</strain>
    </source>
</reference>
<gene>
    <name evidence="3" type="ORF">TRITD_7Av1G278430</name>
</gene>
<feature type="region of interest" description="Disordered" evidence="2">
    <location>
        <begin position="770"/>
        <end position="789"/>
    </location>
</feature>
<evidence type="ECO:0000313" key="4">
    <source>
        <dbReference type="Proteomes" id="UP000324705"/>
    </source>
</evidence>
<feature type="region of interest" description="Disordered" evidence="2">
    <location>
        <begin position="272"/>
        <end position="291"/>
    </location>
</feature>
<feature type="compositionally biased region" description="Low complexity" evidence="2">
    <location>
        <begin position="590"/>
        <end position="603"/>
    </location>
</feature>
<dbReference type="GO" id="GO:0031507">
    <property type="term" value="P:heterochromatin formation"/>
    <property type="evidence" value="ECO:0007669"/>
    <property type="project" value="InterPro"/>
</dbReference>
<keyword evidence="4" id="KW-1185">Reference proteome</keyword>
<feature type="compositionally biased region" description="Polar residues" evidence="2">
    <location>
        <begin position="776"/>
        <end position="787"/>
    </location>
</feature>
<dbReference type="Gene3D" id="6.10.250.1310">
    <property type="match status" value="1"/>
</dbReference>
<dbReference type="InterPro" id="IPR039322">
    <property type="entry name" value="MOM1"/>
</dbReference>
<dbReference type="Proteomes" id="UP000324705">
    <property type="component" value="Chromosome 7A"/>
</dbReference>
<protein>
    <recommendedName>
        <fullName evidence="5">Helicase protein MOM1</fullName>
    </recommendedName>
</protein>
<keyword evidence="1" id="KW-0175">Coiled coil</keyword>
<organism evidence="3 4">
    <name type="scientific">Triticum turgidum subsp. durum</name>
    <name type="common">Durum wheat</name>
    <name type="synonym">Triticum durum</name>
    <dbReference type="NCBI Taxonomy" id="4567"/>
    <lineage>
        <taxon>Eukaryota</taxon>
        <taxon>Viridiplantae</taxon>
        <taxon>Streptophyta</taxon>
        <taxon>Embryophyta</taxon>
        <taxon>Tracheophyta</taxon>
        <taxon>Spermatophyta</taxon>
        <taxon>Magnoliopsida</taxon>
        <taxon>Liliopsida</taxon>
        <taxon>Poales</taxon>
        <taxon>Poaceae</taxon>
        <taxon>BOP clade</taxon>
        <taxon>Pooideae</taxon>
        <taxon>Triticodae</taxon>
        <taxon>Triticeae</taxon>
        <taxon>Triticinae</taxon>
        <taxon>Triticum</taxon>
    </lineage>
</organism>
<feature type="region of interest" description="Disordered" evidence="2">
    <location>
        <begin position="405"/>
        <end position="425"/>
    </location>
</feature>
<dbReference type="Gramene" id="TRITD7Av1G278430.9">
    <property type="protein sequence ID" value="TRITD7Av1G278430.9"/>
    <property type="gene ID" value="TRITD7Av1G278430"/>
</dbReference>
<proteinExistence type="predicted"/>
<evidence type="ECO:0008006" key="5">
    <source>
        <dbReference type="Google" id="ProtNLM"/>
    </source>
</evidence>
<feature type="compositionally biased region" description="Polar residues" evidence="2">
    <location>
        <begin position="541"/>
        <end position="552"/>
    </location>
</feature>
<evidence type="ECO:0000256" key="1">
    <source>
        <dbReference type="SAM" id="Coils"/>
    </source>
</evidence>
<feature type="compositionally biased region" description="Polar residues" evidence="2">
    <location>
        <begin position="338"/>
        <end position="356"/>
    </location>
</feature>
<dbReference type="AlphaFoldDB" id="A0A9R1BUU3"/>
<feature type="compositionally biased region" description="Low complexity" evidence="2">
    <location>
        <begin position="693"/>
        <end position="705"/>
    </location>
</feature>
<evidence type="ECO:0000313" key="3">
    <source>
        <dbReference type="EMBL" id="VAI81940.1"/>
    </source>
</evidence>
<sequence>MVFSLREKNIHDKQANEVAMFDMHRHKGVVKLRESCRIVVEHLRRSQADPEDRGGQKKLIVEWFTVLLYAFLKHMRYQREKLDSQQSKVWIKELQLKEDFLDKAKSGQLDHTFDQRICLPDSGFAIEEFSHFSSCVDTATLANCPQSLHGTSAMEVTLVRGAIPSDVINAEAARNGSAEVFIHSEGRLASEGIGLTENMISNSFDCIDSQGGASLAVQQQLNSSPAIDSIDQESSSGDNRRTEQVEQQSGVDSQPLPGETDRRLGDAEMEVNTCNGDNTQADPPESQTLAPVPSQTSLQMSKEVGAEANLVMLSAEPIVAPAPLLRREAEQVDRSGITPAQTLQPEMQPSASRELSTPTDLIIQSSQPSMVPTVLSQRDVEQSSLLSRVPSSQCLPLVPLSSIPLERTSPDQCQPSHQPEAAPGSSAQLFLGAPMMFNHPPVGDEPLKNELHRLRLYIDSRNKAHELKQSQLMTECSQEIEKVKQKYNSLLEENDSTHLQQRKALDNLCEKVILNQSLADDFRAKFISSSGAQGTRAHSPPNHQRPQASQQVPMRPSAAASTASPTASSTAGRPPVQMHHVQPLQVDQLSPSSSSSPSSPHPSVLKSTGSTSSTFGLVPVLPRGNFGVQSEVTRAPAPHLQRRLPPQVHSMAHANQQQLPIWLESTSARTRSTSVTPVNIRQSCPQAVPPGNPSVSSLHPSSHPTVPAPLGPSSSHQIQQVLPLPSSSQPTRLLSPVSSVPNPILPLTSPRGLTTTSSVASAALNMLPSRGVGPSASGTPQSDSDSVSLDEWLTGKLGLRSDTPGVAARVDVVCLSDDE</sequence>
<feature type="compositionally biased region" description="Polar residues" evidence="2">
    <location>
        <begin position="218"/>
        <end position="237"/>
    </location>
</feature>
<feature type="region of interest" description="Disordered" evidence="2">
    <location>
        <begin position="333"/>
        <end position="356"/>
    </location>
</feature>
<feature type="region of interest" description="Disordered" evidence="2">
    <location>
        <begin position="675"/>
        <end position="720"/>
    </location>
</feature>
<evidence type="ECO:0000256" key="2">
    <source>
        <dbReference type="SAM" id="MobiDB-lite"/>
    </source>
</evidence>
<dbReference type="PANTHER" id="PTHR35116:SF2">
    <property type="entry name" value="ATP-DEPENDENT HELICASE FAMILY PROTEIN-RELATED"/>
    <property type="match status" value="1"/>
</dbReference>
<feature type="region of interest" description="Disordered" evidence="2">
    <location>
        <begin position="218"/>
        <end position="262"/>
    </location>
</feature>
<dbReference type="EMBL" id="LT934123">
    <property type="protein sequence ID" value="VAI81940.1"/>
    <property type="molecule type" value="Genomic_DNA"/>
</dbReference>
<feature type="compositionally biased region" description="Low complexity" evidence="2">
    <location>
        <begin position="556"/>
        <end position="571"/>
    </location>
</feature>